<reference evidence="3 4" key="1">
    <citation type="journal article" date="2012" name="BMC Genomics">
        <title>Comparative genomic analysis and phylogenetic position of Theileria equi.</title>
        <authorList>
            <person name="Kappmeyer L.S."/>
            <person name="Thiagarajan M."/>
            <person name="Herndon D.R."/>
            <person name="Ramsay J.D."/>
            <person name="Caler E."/>
            <person name="Djikeng A."/>
            <person name="Gillespie J.J."/>
            <person name="Lau A.O."/>
            <person name="Roalson E.H."/>
            <person name="Silva J.C."/>
            <person name="Silva M.G."/>
            <person name="Suarez C.E."/>
            <person name="Ueti M.W."/>
            <person name="Nene V.M."/>
            <person name="Mealey R.H."/>
            <person name="Knowles D.P."/>
            <person name="Brayton K.A."/>
        </authorList>
    </citation>
    <scope>NUCLEOTIDE SEQUENCE [LARGE SCALE GENOMIC DNA]</scope>
    <source>
        <strain evidence="3 4">WA</strain>
    </source>
</reference>
<feature type="compositionally biased region" description="Basic and acidic residues" evidence="1">
    <location>
        <begin position="149"/>
        <end position="168"/>
    </location>
</feature>
<feature type="region of interest" description="Disordered" evidence="1">
    <location>
        <begin position="149"/>
        <end position="181"/>
    </location>
</feature>
<evidence type="ECO:0000256" key="1">
    <source>
        <dbReference type="SAM" id="MobiDB-lite"/>
    </source>
</evidence>
<dbReference type="AlphaFoldDB" id="L1LEA5"/>
<feature type="compositionally biased region" description="Basic and acidic residues" evidence="1">
    <location>
        <begin position="422"/>
        <end position="443"/>
    </location>
</feature>
<evidence type="ECO:0000313" key="4">
    <source>
        <dbReference type="Proteomes" id="UP000031512"/>
    </source>
</evidence>
<dbReference type="Proteomes" id="UP000031512">
    <property type="component" value="Unassembled WGS sequence"/>
</dbReference>
<protein>
    <submittedName>
        <fullName evidence="3">Uncharacterized protein</fullName>
    </submittedName>
</protein>
<keyword evidence="4" id="KW-1185">Reference proteome</keyword>
<keyword evidence="2" id="KW-1133">Transmembrane helix</keyword>
<dbReference type="VEuPathDB" id="PiroplasmaDB:BEWA_036550"/>
<accession>L1LEA5</accession>
<sequence>MKLRSFFVGGASDALKRSIGRPRSFSVDLRAMSRAVNREVNFLATSTSKLSDLKYVDEAHKDDRIYKMAASHLGIETDELFHMGPIQKAGKLPNPRKNTRHVYEEGMGSVDLDNDIWLGYSRLSSFFTVELEGSILGPVNERMLDHGFSEVLSPRREPPKRKENRQKPMEGPTHLKANKRTLRNVLAMERRGDSAGDSYGQDSNDTLANHTAQEASLSKEPGNASADISLSSETSADSQATNPPITPYSVFLRSLGSSGKRSISSVGASLLNKTGAIYNEKTFQPLDDYTIFVYPYRRDTSKHLVNTLTSYKDILSPMDTESLIYLSGTTGSTRLFRLVNQLLAPEKETHLRSIHSVEDHAWPWMTPCEEKKFEHANMFLLLDALSASSISKYTFDRETAMYERLLEGITFLSEKVKKISKEATHEDNAEMAEAERSADHSDSQEADGIVGAQNEIATANSLDKEESIDYTNLKNLDTFILHKIVRILILKRNFSQLNNDHIRVFSDFISDRLHRLHPKCIANIAFTIGHSQNLDEFWMFMMSKHIEGTIFEYDCDDVTAIADAYASAGLEDYTFYEALCKRIKHDFDKYNIYHISILLRSLAKVRFRDEELLNMSTRVINDYAAMGTRQFPKMIHYIHKKFWKIFSPGVKPLTKDNSEKSTSSCGNSGELKTKAHKPQARKENKDSFYLPTNANNMLYYKETYSLVGDELTRDSRKSNIEMIFSDESCEHEENKTERMNHVDPYVIATTLISAHDLNYTGENLDNFWKVITTNASRAKFDVYAINWLPITAITFFSKVTLMYFLPVWVSHTKHTLTKMRSKSQIMTLKRRQLLLKISIESGIIPREYIPQCTIEEIEEICKETMMEVGDEYKPESSTFHLEVSSSLKALEIVHQREINTSPFVMDIIIPPTNLKKIKSELQSDLERTSDDVRSGQSQDLDDGPKKYTRHSVNFRKRKNEVYVYKDG</sequence>
<organism evidence="3 4">
    <name type="scientific">Theileria equi strain WA</name>
    <dbReference type="NCBI Taxonomy" id="1537102"/>
    <lineage>
        <taxon>Eukaryota</taxon>
        <taxon>Sar</taxon>
        <taxon>Alveolata</taxon>
        <taxon>Apicomplexa</taxon>
        <taxon>Aconoidasida</taxon>
        <taxon>Piroplasmida</taxon>
        <taxon>Theileriidae</taxon>
        <taxon>Theileria</taxon>
    </lineage>
</organism>
<evidence type="ECO:0000256" key="2">
    <source>
        <dbReference type="SAM" id="Phobius"/>
    </source>
</evidence>
<feature type="region of interest" description="Disordered" evidence="1">
    <location>
        <begin position="654"/>
        <end position="685"/>
    </location>
</feature>
<dbReference type="KEGG" id="beq:BEWA_036550"/>
<feature type="region of interest" description="Disordered" evidence="1">
    <location>
        <begin position="422"/>
        <end position="445"/>
    </location>
</feature>
<dbReference type="EMBL" id="ACOU01000002">
    <property type="protein sequence ID" value="EKX73619.1"/>
    <property type="molecule type" value="Genomic_DNA"/>
</dbReference>
<dbReference type="eggNOG" id="ENOG502SVFD">
    <property type="taxonomic scope" value="Eukaryota"/>
</dbReference>
<dbReference type="OrthoDB" id="365359at2759"/>
<dbReference type="RefSeq" id="XP_004833071.1">
    <property type="nucleotide sequence ID" value="XM_004833014.1"/>
</dbReference>
<comment type="caution">
    <text evidence="3">The sequence shown here is derived from an EMBL/GenBank/DDBJ whole genome shotgun (WGS) entry which is preliminary data.</text>
</comment>
<feature type="compositionally biased region" description="Polar residues" evidence="1">
    <location>
        <begin position="226"/>
        <end position="243"/>
    </location>
</feature>
<dbReference type="GeneID" id="15806542"/>
<keyword evidence="2" id="KW-0812">Transmembrane</keyword>
<feature type="transmembrane region" description="Helical" evidence="2">
    <location>
        <begin position="787"/>
        <end position="809"/>
    </location>
</feature>
<feature type="region of interest" description="Disordered" evidence="1">
    <location>
        <begin position="212"/>
        <end position="244"/>
    </location>
</feature>
<name>L1LEA5_THEEQ</name>
<evidence type="ECO:0000313" key="3">
    <source>
        <dbReference type="EMBL" id="EKX73619.1"/>
    </source>
</evidence>
<gene>
    <name evidence="3" type="ORF">BEWA_036550</name>
</gene>
<proteinExistence type="predicted"/>
<keyword evidence="2" id="KW-0472">Membrane</keyword>
<feature type="region of interest" description="Disordered" evidence="1">
    <location>
        <begin position="925"/>
        <end position="951"/>
    </location>
</feature>